<name>A0A1I6KD17_9EURY</name>
<evidence type="ECO:0000313" key="3">
    <source>
        <dbReference type="Proteomes" id="UP000199062"/>
    </source>
</evidence>
<organism evidence="2 3">
    <name type="scientific">Halomicrobium zhouii</name>
    <dbReference type="NCBI Taxonomy" id="767519"/>
    <lineage>
        <taxon>Archaea</taxon>
        <taxon>Methanobacteriati</taxon>
        <taxon>Methanobacteriota</taxon>
        <taxon>Stenosarchaea group</taxon>
        <taxon>Halobacteria</taxon>
        <taxon>Halobacteriales</taxon>
        <taxon>Haloarculaceae</taxon>
        <taxon>Halomicrobium</taxon>
    </lineage>
</organism>
<dbReference type="EMBL" id="FOZK01000001">
    <property type="protein sequence ID" value="SFR88770.1"/>
    <property type="molecule type" value="Genomic_DNA"/>
</dbReference>
<dbReference type="InterPro" id="IPR055941">
    <property type="entry name" value="DUF7519"/>
</dbReference>
<feature type="transmembrane region" description="Helical" evidence="1">
    <location>
        <begin position="100"/>
        <end position="119"/>
    </location>
</feature>
<feature type="transmembrane region" description="Helical" evidence="1">
    <location>
        <begin position="192"/>
        <end position="209"/>
    </location>
</feature>
<dbReference type="STRING" id="767519.SAMN05216559_0533"/>
<keyword evidence="3" id="KW-1185">Reference proteome</keyword>
<protein>
    <submittedName>
        <fullName evidence="2">Uncharacterized protein</fullName>
    </submittedName>
</protein>
<proteinExistence type="predicted"/>
<feature type="transmembrane region" description="Helical" evidence="1">
    <location>
        <begin position="44"/>
        <end position="66"/>
    </location>
</feature>
<feature type="transmembrane region" description="Helical" evidence="1">
    <location>
        <begin position="162"/>
        <end position="180"/>
    </location>
</feature>
<dbReference type="AlphaFoldDB" id="A0A1I6KD17"/>
<evidence type="ECO:0000256" key="1">
    <source>
        <dbReference type="SAM" id="Phobius"/>
    </source>
</evidence>
<keyword evidence="1" id="KW-0812">Transmembrane</keyword>
<evidence type="ECO:0000313" key="2">
    <source>
        <dbReference type="EMBL" id="SFR88770.1"/>
    </source>
</evidence>
<feature type="transmembrane region" description="Helical" evidence="1">
    <location>
        <begin position="72"/>
        <end position="93"/>
    </location>
</feature>
<sequence>MLVASGVALVLGSGAVRTGMAIELAGLAGIAAGFTLWRRGRKRWSLVLAGLGFVGCLVGVVAFLGRAPGPSAAIQSLPAMLGVPVLAAALVPVRGSGSRTLVKLGVGSVFLTVLLAGFFRSAAPAVLLGATAASVVAWDAGEQAIGLGEQLGRSATTWRLELVHVGATGLVAVAAVGGVYATRTVATGTPSFAGFTATAVALLLLVVALRP</sequence>
<accession>A0A1I6KD17</accession>
<dbReference type="Proteomes" id="UP000199062">
    <property type="component" value="Unassembled WGS sequence"/>
</dbReference>
<keyword evidence="1" id="KW-1133">Transmembrane helix</keyword>
<dbReference type="Pfam" id="PF24363">
    <property type="entry name" value="DUF7519"/>
    <property type="match status" value="1"/>
</dbReference>
<feature type="transmembrane region" description="Helical" evidence="1">
    <location>
        <begin position="20"/>
        <end position="37"/>
    </location>
</feature>
<keyword evidence="1" id="KW-0472">Membrane</keyword>
<gene>
    <name evidence="2" type="ORF">SAMN05216559_0533</name>
</gene>
<reference evidence="2 3" key="1">
    <citation type="submission" date="2016-10" db="EMBL/GenBank/DDBJ databases">
        <authorList>
            <person name="de Groot N.N."/>
        </authorList>
    </citation>
    <scope>NUCLEOTIDE SEQUENCE [LARGE SCALE GENOMIC DNA]</scope>
    <source>
        <strain evidence="2 3">CGMCC 1.10457</strain>
    </source>
</reference>